<dbReference type="GO" id="GO:0005886">
    <property type="term" value="C:plasma membrane"/>
    <property type="evidence" value="ECO:0007669"/>
    <property type="project" value="TreeGrafter"/>
</dbReference>
<accession>A0AAE0NAV6</accession>
<evidence type="ECO:0000256" key="6">
    <source>
        <dbReference type="SAM" id="Phobius"/>
    </source>
</evidence>
<reference evidence="7" key="1">
    <citation type="journal article" date="2023" name="Mol. Phylogenet. Evol.">
        <title>Genome-scale phylogeny and comparative genomics of the fungal order Sordariales.</title>
        <authorList>
            <person name="Hensen N."/>
            <person name="Bonometti L."/>
            <person name="Westerberg I."/>
            <person name="Brannstrom I.O."/>
            <person name="Guillou S."/>
            <person name="Cros-Aarteil S."/>
            <person name="Calhoun S."/>
            <person name="Haridas S."/>
            <person name="Kuo A."/>
            <person name="Mondo S."/>
            <person name="Pangilinan J."/>
            <person name="Riley R."/>
            <person name="LaButti K."/>
            <person name="Andreopoulos B."/>
            <person name="Lipzen A."/>
            <person name="Chen C."/>
            <person name="Yan M."/>
            <person name="Daum C."/>
            <person name="Ng V."/>
            <person name="Clum A."/>
            <person name="Steindorff A."/>
            <person name="Ohm R.A."/>
            <person name="Martin F."/>
            <person name="Silar P."/>
            <person name="Natvig D.O."/>
            <person name="Lalanne C."/>
            <person name="Gautier V."/>
            <person name="Ament-Velasquez S.L."/>
            <person name="Kruys A."/>
            <person name="Hutchinson M.I."/>
            <person name="Powell A.J."/>
            <person name="Barry K."/>
            <person name="Miller A.N."/>
            <person name="Grigoriev I.V."/>
            <person name="Debuchy R."/>
            <person name="Gladieux P."/>
            <person name="Hiltunen Thoren M."/>
            <person name="Johannesson H."/>
        </authorList>
    </citation>
    <scope>NUCLEOTIDE SEQUENCE</scope>
    <source>
        <strain evidence="7">CBS 958.72</strain>
    </source>
</reference>
<dbReference type="InterPro" id="IPR036259">
    <property type="entry name" value="MFS_trans_sf"/>
</dbReference>
<keyword evidence="2" id="KW-0813">Transport</keyword>
<reference evidence="7" key="2">
    <citation type="submission" date="2023-06" db="EMBL/GenBank/DDBJ databases">
        <authorList>
            <consortium name="Lawrence Berkeley National Laboratory"/>
            <person name="Haridas S."/>
            <person name="Hensen N."/>
            <person name="Bonometti L."/>
            <person name="Westerberg I."/>
            <person name="Brannstrom I.O."/>
            <person name="Guillou S."/>
            <person name="Cros-Aarteil S."/>
            <person name="Calhoun S."/>
            <person name="Kuo A."/>
            <person name="Mondo S."/>
            <person name="Pangilinan J."/>
            <person name="Riley R."/>
            <person name="Labutti K."/>
            <person name="Andreopoulos B."/>
            <person name="Lipzen A."/>
            <person name="Chen C."/>
            <person name="Yanf M."/>
            <person name="Daum C."/>
            <person name="Ng V."/>
            <person name="Clum A."/>
            <person name="Steindorff A."/>
            <person name="Ohm R."/>
            <person name="Martin F."/>
            <person name="Silar P."/>
            <person name="Natvig D."/>
            <person name="Lalanne C."/>
            <person name="Gautier V."/>
            <person name="Ament-Velasquez S.L."/>
            <person name="Kruys A."/>
            <person name="Hutchinson M.I."/>
            <person name="Powell A.J."/>
            <person name="Barry K."/>
            <person name="Miller A.N."/>
            <person name="Grigoriev I.V."/>
            <person name="Debuchy R."/>
            <person name="Gladieux P."/>
            <person name="Thoren M.H."/>
            <person name="Johannesson H."/>
        </authorList>
    </citation>
    <scope>NUCLEOTIDE SEQUENCE</scope>
    <source>
        <strain evidence="7">CBS 958.72</strain>
    </source>
</reference>
<sequence>MRETFGTLTLKRGPLLHVVGRRDVEQDPSRRSSTNPFWLLLFPDIALTLGFTGTVYAVNYTVMSTTMPSAFTAKYPFLSETLVGICYLSTGVGMVLGSAVTGKLLGRDYARLVTKREGSGAAVPVEHARLRMSPALLLVFIAAVIAWGWCIHARVSIAAPRLHVHRGAQLDHDTLMIDIVRDQSSGVIACINLVRCSLAALLVSLIDRATQRLGHGWTYTLLGGLCCLLLPCIYVEIRRGPVWRAARVARGKAAGSE</sequence>
<feature type="transmembrane region" description="Helical" evidence="6">
    <location>
        <begin position="135"/>
        <end position="155"/>
    </location>
</feature>
<keyword evidence="3 6" id="KW-0812">Transmembrane</keyword>
<dbReference type="GO" id="GO:0022857">
    <property type="term" value="F:transmembrane transporter activity"/>
    <property type="evidence" value="ECO:0007669"/>
    <property type="project" value="TreeGrafter"/>
</dbReference>
<protein>
    <submittedName>
        <fullName evidence="7">Uncharacterized protein</fullName>
    </submittedName>
</protein>
<evidence type="ECO:0000256" key="4">
    <source>
        <dbReference type="ARBA" id="ARBA00022989"/>
    </source>
</evidence>
<organism evidence="7 8">
    <name type="scientific">Lasiosphaeria ovina</name>
    <dbReference type="NCBI Taxonomy" id="92902"/>
    <lineage>
        <taxon>Eukaryota</taxon>
        <taxon>Fungi</taxon>
        <taxon>Dikarya</taxon>
        <taxon>Ascomycota</taxon>
        <taxon>Pezizomycotina</taxon>
        <taxon>Sordariomycetes</taxon>
        <taxon>Sordariomycetidae</taxon>
        <taxon>Sordariales</taxon>
        <taxon>Lasiosphaeriaceae</taxon>
        <taxon>Lasiosphaeria</taxon>
    </lineage>
</organism>
<evidence type="ECO:0000313" key="7">
    <source>
        <dbReference type="EMBL" id="KAK3375824.1"/>
    </source>
</evidence>
<name>A0AAE0NAV6_9PEZI</name>
<comment type="subcellular location">
    <subcellularLocation>
        <location evidence="1">Membrane</location>
        <topology evidence="1">Multi-pass membrane protein</topology>
    </subcellularLocation>
</comment>
<comment type="caution">
    <text evidence="7">The sequence shown here is derived from an EMBL/GenBank/DDBJ whole genome shotgun (WGS) entry which is preliminary data.</text>
</comment>
<evidence type="ECO:0000256" key="1">
    <source>
        <dbReference type="ARBA" id="ARBA00004141"/>
    </source>
</evidence>
<dbReference type="PANTHER" id="PTHR23502:SF51">
    <property type="entry name" value="QUINIDINE RESISTANCE PROTEIN 1-RELATED"/>
    <property type="match status" value="1"/>
</dbReference>
<evidence type="ECO:0000256" key="3">
    <source>
        <dbReference type="ARBA" id="ARBA00022692"/>
    </source>
</evidence>
<feature type="transmembrane region" description="Helical" evidence="6">
    <location>
        <begin position="82"/>
        <end position="106"/>
    </location>
</feature>
<dbReference type="Proteomes" id="UP001287356">
    <property type="component" value="Unassembled WGS sequence"/>
</dbReference>
<gene>
    <name evidence="7" type="ORF">B0T24DRAFT_676732</name>
</gene>
<evidence type="ECO:0000313" key="8">
    <source>
        <dbReference type="Proteomes" id="UP001287356"/>
    </source>
</evidence>
<keyword evidence="4 6" id="KW-1133">Transmembrane helix</keyword>
<dbReference type="AlphaFoldDB" id="A0AAE0NAV6"/>
<feature type="transmembrane region" description="Helical" evidence="6">
    <location>
        <begin position="218"/>
        <end position="237"/>
    </location>
</feature>
<feature type="transmembrane region" description="Helical" evidence="6">
    <location>
        <begin position="37"/>
        <end position="62"/>
    </location>
</feature>
<dbReference type="PANTHER" id="PTHR23502">
    <property type="entry name" value="MAJOR FACILITATOR SUPERFAMILY"/>
    <property type="match status" value="1"/>
</dbReference>
<proteinExistence type="predicted"/>
<evidence type="ECO:0000256" key="5">
    <source>
        <dbReference type="ARBA" id="ARBA00023136"/>
    </source>
</evidence>
<keyword evidence="5 6" id="KW-0472">Membrane</keyword>
<evidence type="ECO:0000256" key="2">
    <source>
        <dbReference type="ARBA" id="ARBA00022448"/>
    </source>
</evidence>
<dbReference type="SUPFAM" id="SSF103473">
    <property type="entry name" value="MFS general substrate transporter"/>
    <property type="match status" value="1"/>
</dbReference>
<feature type="transmembrane region" description="Helical" evidence="6">
    <location>
        <begin position="186"/>
        <end position="206"/>
    </location>
</feature>
<dbReference type="EMBL" id="JAULSN010000003">
    <property type="protein sequence ID" value="KAK3375824.1"/>
    <property type="molecule type" value="Genomic_DNA"/>
</dbReference>
<keyword evidence="8" id="KW-1185">Reference proteome</keyword>